<gene>
    <name evidence="1" type="ORF">LPE_01293</name>
</gene>
<proteinExistence type="predicted"/>
<dbReference type="EMBL" id="FR871789">
    <property type="protein sequence ID" value="CCB82280.1"/>
    <property type="molecule type" value="Genomic_DNA"/>
</dbReference>
<reference evidence="1" key="1">
    <citation type="journal article" date="2011" name="J. Bacteriol.">
        <title>Annotated Genome Sequence of Lactobacillus pentosusMP-10, Which Has Probiotic Potential, from Naturally Fermented Alorena Green Table Olives.</title>
        <authorList>
            <person name="Abriouel H."/>
            <person name="Benomar N."/>
            <person name="Perez Pulido R."/>
            <person name="Canamero M.M."/>
            <person name="Galvez A."/>
        </authorList>
    </citation>
    <scope>NUCLEOTIDE SEQUENCE</scope>
    <source>
        <strain evidence="1">MP-10</strain>
    </source>
</reference>
<accession>F6IUL8</accession>
<sequence>MLNALAAALKGGNPPTLSIHRLRYGLPGYLILFATHTFEPQRQLQTRQPPSPLVFFHISTHFTATHGVPLSSSALKFPSFRCTSSVEPKAFTSDLKNRLRSLYAQ</sequence>
<evidence type="ECO:0000313" key="1">
    <source>
        <dbReference type="EMBL" id="CCB82280.1"/>
    </source>
</evidence>
<organism evidence="1">
    <name type="scientific">Lactiplantibacillus pentosus MP-10</name>
    <dbReference type="NCBI Taxonomy" id="1028490"/>
    <lineage>
        <taxon>Bacteria</taxon>
        <taxon>Bacillati</taxon>
        <taxon>Bacillota</taxon>
        <taxon>Bacilli</taxon>
        <taxon>Lactobacillales</taxon>
        <taxon>Lactobacillaceae</taxon>
        <taxon>Lactiplantibacillus</taxon>
    </lineage>
</organism>
<protein>
    <submittedName>
        <fullName evidence="1">Conserved protein</fullName>
    </submittedName>
</protein>
<name>F6IUL8_LACPE</name>
<dbReference type="AlphaFoldDB" id="F6IUL8"/>